<proteinExistence type="predicted"/>
<accession>A0A7X0CA68</accession>
<organism evidence="1 2">
    <name type="scientific">Nonomuraea muscovyensis</name>
    <dbReference type="NCBI Taxonomy" id="1124761"/>
    <lineage>
        <taxon>Bacteria</taxon>
        <taxon>Bacillati</taxon>
        <taxon>Actinomycetota</taxon>
        <taxon>Actinomycetes</taxon>
        <taxon>Streptosporangiales</taxon>
        <taxon>Streptosporangiaceae</taxon>
        <taxon>Nonomuraea</taxon>
    </lineage>
</organism>
<keyword evidence="2" id="KW-1185">Reference proteome</keyword>
<evidence type="ECO:0000313" key="1">
    <source>
        <dbReference type="EMBL" id="MBB6351264.1"/>
    </source>
</evidence>
<dbReference type="EMBL" id="JACHJB010000004">
    <property type="protein sequence ID" value="MBB6351264.1"/>
    <property type="molecule type" value="Genomic_DNA"/>
</dbReference>
<dbReference type="Proteomes" id="UP000583800">
    <property type="component" value="Unassembled WGS sequence"/>
</dbReference>
<evidence type="ECO:0000313" key="2">
    <source>
        <dbReference type="Proteomes" id="UP000583800"/>
    </source>
</evidence>
<protein>
    <submittedName>
        <fullName evidence="1">Uncharacterized protein</fullName>
    </submittedName>
</protein>
<comment type="caution">
    <text evidence="1">The sequence shown here is derived from an EMBL/GenBank/DDBJ whole genome shotgun (WGS) entry which is preliminary data.</text>
</comment>
<sequence>MRRAPVEVVTQALIGASFMAVARAAPPAVNMPPASMLAVTRATARPVDLIFGIMVLLGS</sequence>
<gene>
    <name evidence="1" type="ORF">FHU36_007847</name>
</gene>
<name>A0A7X0CA68_9ACTN</name>
<reference evidence="1 2" key="1">
    <citation type="submission" date="2020-08" db="EMBL/GenBank/DDBJ databases">
        <title>Sequencing the genomes of 1000 actinobacteria strains.</title>
        <authorList>
            <person name="Klenk H.-P."/>
        </authorList>
    </citation>
    <scope>NUCLEOTIDE SEQUENCE [LARGE SCALE GENOMIC DNA]</scope>
    <source>
        <strain evidence="1 2">DSM 45913</strain>
    </source>
</reference>
<dbReference type="AlphaFoldDB" id="A0A7X0CA68"/>